<evidence type="ECO:0000313" key="3">
    <source>
        <dbReference type="Proteomes" id="UP000265520"/>
    </source>
</evidence>
<feature type="coiled-coil region" evidence="1">
    <location>
        <begin position="6"/>
        <end position="71"/>
    </location>
</feature>
<feature type="non-terminal residue" evidence="2">
    <location>
        <position position="1"/>
    </location>
</feature>
<organism evidence="2 3">
    <name type="scientific">Trifolium medium</name>
    <dbReference type="NCBI Taxonomy" id="97028"/>
    <lineage>
        <taxon>Eukaryota</taxon>
        <taxon>Viridiplantae</taxon>
        <taxon>Streptophyta</taxon>
        <taxon>Embryophyta</taxon>
        <taxon>Tracheophyta</taxon>
        <taxon>Spermatophyta</taxon>
        <taxon>Magnoliopsida</taxon>
        <taxon>eudicotyledons</taxon>
        <taxon>Gunneridae</taxon>
        <taxon>Pentapetalae</taxon>
        <taxon>rosids</taxon>
        <taxon>fabids</taxon>
        <taxon>Fabales</taxon>
        <taxon>Fabaceae</taxon>
        <taxon>Papilionoideae</taxon>
        <taxon>50 kb inversion clade</taxon>
        <taxon>NPAAA clade</taxon>
        <taxon>Hologalegina</taxon>
        <taxon>IRL clade</taxon>
        <taxon>Trifolieae</taxon>
        <taxon>Trifolium</taxon>
    </lineage>
</organism>
<sequence>DMGLQLSELQAAFDDYKNKYDLQQQLVKDLEVAEAKLAEVTQERDALLVTIKGLEDRVSALEGKLKETEGR</sequence>
<keyword evidence="3" id="KW-1185">Reference proteome</keyword>
<name>A0A392V099_9FABA</name>
<protein>
    <submittedName>
        <fullName evidence="2">Uncharacterized protein</fullName>
    </submittedName>
</protein>
<proteinExistence type="predicted"/>
<evidence type="ECO:0000313" key="2">
    <source>
        <dbReference type="EMBL" id="MCI81547.1"/>
    </source>
</evidence>
<dbReference type="EMBL" id="LXQA011021451">
    <property type="protein sequence ID" value="MCI81547.1"/>
    <property type="molecule type" value="Genomic_DNA"/>
</dbReference>
<reference evidence="2 3" key="1">
    <citation type="journal article" date="2018" name="Front. Plant Sci.">
        <title>Red Clover (Trifolium pratense) and Zigzag Clover (T. medium) - A Picture of Genomic Similarities and Differences.</title>
        <authorList>
            <person name="Dluhosova J."/>
            <person name="Istvanek J."/>
            <person name="Nedelnik J."/>
            <person name="Repkova J."/>
        </authorList>
    </citation>
    <scope>NUCLEOTIDE SEQUENCE [LARGE SCALE GENOMIC DNA]</scope>
    <source>
        <strain evidence="3">cv. 10/8</strain>
        <tissue evidence="2">Leaf</tissue>
    </source>
</reference>
<keyword evidence="1" id="KW-0175">Coiled coil</keyword>
<dbReference type="Proteomes" id="UP000265520">
    <property type="component" value="Unassembled WGS sequence"/>
</dbReference>
<feature type="non-terminal residue" evidence="2">
    <location>
        <position position="71"/>
    </location>
</feature>
<dbReference type="AlphaFoldDB" id="A0A392V099"/>
<accession>A0A392V099</accession>
<evidence type="ECO:0000256" key="1">
    <source>
        <dbReference type="SAM" id="Coils"/>
    </source>
</evidence>
<comment type="caution">
    <text evidence="2">The sequence shown here is derived from an EMBL/GenBank/DDBJ whole genome shotgun (WGS) entry which is preliminary data.</text>
</comment>